<evidence type="ECO:0000256" key="6">
    <source>
        <dbReference type="ARBA" id="ARBA00022989"/>
    </source>
</evidence>
<sequence length="307" mass="33261">MTASAPDARAALLAGLGCYVLWGLSPLIYQPMGVAGADAFEIMGHRAVWGLLWATVLVLWARQSDQVKAAFADRRTLGWLILSTGLIALNWGLFVWAVNNGHTLETSLGYYLNPLFNMALGAWLFRERISRAGLVAIALAATGVALQAVALGRLPIISLTLAVSFAAYGVIRKRVRADAQAGLFVECLIMAPFGLAWLIWLHSQGAGVFFDSPNAAFWLAMAGPVTVGPLVLFSWAARRLPLTTIGFLQFVAPTISFVIGVSQGEEFTWLRGVSFGFIWLGAAVFLWAAWRRARLARKALESQAEPV</sequence>
<evidence type="ECO:0000256" key="8">
    <source>
        <dbReference type="SAM" id="Phobius"/>
    </source>
</evidence>
<dbReference type="PANTHER" id="PTHR22911">
    <property type="entry name" value="ACYL-MALONYL CONDENSING ENZYME-RELATED"/>
    <property type="match status" value="1"/>
</dbReference>
<evidence type="ECO:0000313" key="10">
    <source>
        <dbReference type="EMBL" id="MBB5660727.1"/>
    </source>
</evidence>
<protein>
    <submittedName>
        <fullName evidence="10">Chloramphenicol-sensitive protein RarD</fullName>
    </submittedName>
</protein>
<comment type="similarity">
    <text evidence="2">Belongs to the EamA transporter family.</text>
</comment>
<feature type="transmembrane region" description="Helical" evidence="8">
    <location>
        <begin position="108"/>
        <end position="125"/>
    </location>
</feature>
<comment type="caution">
    <text evidence="10">The sequence shown here is derived from an EMBL/GenBank/DDBJ whole genome shotgun (WGS) entry which is preliminary data.</text>
</comment>
<dbReference type="Pfam" id="PF00892">
    <property type="entry name" value="EamA"/>
    <property type="match status" value="1"/>
</dbReference>
<evidence type="ECO:0000256" key="4">
    <source>
        <dbReference type="ARBA" id="ARBA00022475"/>
    </source>
</evidence>
<dbReference type="InterPro" id="IPR004626">
    <property type="entry name" value="RarD"/>
</dbReference>
<evidence type="ECO:0000256" key="7">
    <source>
        <dbReference type="ARBA" id="ARBA00023136"/>
    </source>
</evidence>
<feature type="transmembrane region" description="Helical" evidence="8">
    <location>
        <begin position="215"/>
        <end position="235"/>
    </location>
</feature>
<reference evidence="10 11" key="1">
    <citation type="submission" date="2020-08" db="EMBL/GenBank/DDBJ databases">
        <title>Genomic Encyclopedia of Type Strains, Phase IV (KMG-IV): sequencing the most valuable type-strain genomes for metagenomic binning, comparative biology and taxonomic classification.</title>
        <authorList>
            <person name="Goeker M."/>
        </authorList>
    </citation>
    <scope>NUCLEOTIDE SEQUENCE [LARGE SCALE GENOMIC DNA]</scope>
    <source>
        <strain evidence="10 11">DSM 24448</strain>
    </source>
</reference>
<feature type="transmembrane region" description="Helical" evidence="8">
    <location>
        <begin position="242"/>
        <end position="262"/>
    </location>
</feature>
<feature type="transmembrane region" description="Helical" evidence="8">
    <location>
        <begin position="42"/>
        <end position="61"/>
    </location>
</feature>
<evidence type="ECO:0000256" key="5">
    <source>
        <dbReference type="ARBA" id="ARBA00022692"/>
    </source>
</evidence>
<dbReference type="Proteomes" id="UP000548978">
    <property type="component" value="Unassembled WGS sequence"/>
</dbReference>
<evidence type="ECO:0000256" key="3">
    <source>
        <dbReference type="ARBA" id="ARBA00022448"/>
    </source>
</evidence>
<accession>A0A7W9E6W1</accession>
<gene>
    <name evidence="10" type="ORF">FHS65_001478</name>
</gene>
<keyword evidence="4" id="KW-1003">Cell membrane</keyword>
<name>A0A7W9E6W1_9CAUL</name>
<comment type="subcellular location">
    <subcellularLocation>
        <location evidence="1">Cell membrane</location>
        <topology evidence="1">Multi-pass membrane protein</topology>
    </subcellularLocation>
</comment>
<feature type="transmembrane region" description="Helical" evidence="8">
    <location>
        <begin position="12"/>
        <end position="30"/>
    </location>
</feature>
<feature type="transmembrane region" description="Helical" evidence="8">
    <location>
        <begin position="132"/>
        <end position="150"/>
    </location>
</feature>
<evidence type="ECO:0000313" key="11">
    <source>
        <dbReference type="Proteomes" id="UP000548978"/>
    </source>
</evidence>
<keyword evidence="6 8" id="KW-1133">Transmembrane helix</keyword>
<dbReference type="NCBIfam" id="TIGR00688">
    <property type="entry name" value="rarD"/>
    <property type="match status" value="1"/>
</dbReference>
<keyword evidence="7 8" id="KW-0472">Membrane</keyword>
<feature type="transmembrane region" description="Helical" evidence="8">
    <location>
        <begin position="183"/>
        <end position="203"/>
    </location>
</feature>
<feature type="transmembrane region" description="Helical" evidence="8">
    <location>
        <begin position="268"/>
        <end position="290"/>
    </location>
</feature>
<evidence type="ECO:0000256" key="2">
    <source>
        <dbReference type="ARBA" id="ARBA00007362"/>
    </source>
</evidence>
<dbReference type="OrthoDB" id="369870at2"/>
<keyword evidence="5 8" id="KW-0812">Transmembrane</keyword>
<dbReference type="AlphaFoldDB" id="A0A7W9E6W1"/>
<evidence type="ECO:0000259" key="9">
    <source>
        <dbReference type="Pfam" id="PF00892"/>
    </source>
</evidence>
<organism evidence="10 11">
    <name type="scientific">Brevundimonas halotolerans</name>
    <dbReference type="NCBI Taxonomy" id="69670"/>
    <lineage>
        <taxon>Bacteria</taxon>
        <taxon>Pseudomonadati</taxon>
        <taxon>Pseudomonadota</taxon>
        <taxon>Alphaproteobacteria</taxon>
        <taxon>Caulobacterales</taxon>
        <taxon>Caulobacteraceae</taxon>
        <taxon>Brevundimonas</taxon>
    </lineage>
</organism>
<proteinExistence type="inferred from homology"/>
<dbReference type="EMBL" id="JACIJB010000005">
    <property type="protein sequence ID" value="MBB5660727.1"/>
    <property type="molecule type" value="Genomic_DNA"/>
</dbReference>
<dbReference type="RefSeq" id="WP_123287984.1">
    <property type="nucleotide sequence ID" value="NZ_JACIJB010000005.1"/>
</dbReference>
<dbReference type="InterPro" id="IPR037185">
    <property type="entry name" value="EmrE-like"/>
</dbReference>
<feature type="transmembrane region" description="Helical" evidence="8">
    <location>
        <begin position="77"/>
        <end position="96"/>
    </location>
</feature>
<dbReference type="SUPFAM" id="SSF103481">
    <property type="entry name" value="Multidrug resistance efflux transporter EmrE"/>
    <property type="match status" value="2"/>
</dbReference>
<feature type="domain" description="EamA" evidence="9">
    <location>
        <begin position="11"/>
        <end position="146"/>
    </location>
</feature>
<feature type="transmembrane region" description="Helical" evidence="8">
    <location>
        <begin position="156"/>
        <end position="171"/>
    </location>
</feature>
<keyword evidence="11" id="KW-1185">Reference proteome</keyword>
<evidence type="ECO:0000256" key="1">
    <source>
        <dbReference type="ARBA" id="ARBA00004651"/>
    </source>
</evidence>
<dbReference type="GO" id="GO:0005886">
    <property type="term" value="C:plasma membrane"/>
    <property type="evidence" value="ECO:0007669"/>
    <property type="project" value="UniProtKB-SubCell"/>
</dbReference>
<dbReference type="PANTHER" id="PTHR22911:SF137">
    <property type="entry name" value="SOLUTE CARRIER FAMILY 35 MEMBER G2-RELATED"/>
    <property type="match status" value="1"/>
</dbReference>
<dbReference type="InterPro" id="IPR000620">
    <property type="entry name" value="EamA_dom"/>
</dbReference>
<keyword evidence="3" id="KW-0813">Transport</keyword>